<dbReference type="RefSeq" id="XP_002771487.1">
    <property type="nucleotide sequence ID" value="XM_002771441.1"/>
</dbReference>
<feature type="region of interest" description="Disordered" evidence="4">
    <location>
        <begin position="39"/>
        <end position="61"/>
    </location>
</feature>
<keyword evidence="3" id="KW-0539">Nucleus</keyword>
<sequence>MFGGGDLGGFGGYGGFGGFGASQGGGFGGGGAGMTQKSVVGGFGPVSPSTGRSKSDPSARESMGLIPVTAAMVINAFKEMEVGEANFKFHGKEAFMIEIVGAVIDVQRRADNGMEYTIDDGTGCVRATRFVESSLSAMTDAPVDDIRVGQYVSVVGRLRRFSSENNITAHHIEPISTPDRIAHHMISVAHAMVMLTDEIPKMKAALQNPGTAPPANQNAPKQDFGQPASYQTQANNRPLMQRMSSAGGNAVLARARQLLLPELRAAFGGMNAAFSRQQVLMRFSTRFHTDEINQLMTALTDDGQLYTTDDDDHFKMSGA</sequence>
<dbReference type="OMA" id="NISHIRP"/>
<feature type="region of interest" description="Disordered" evidence="4">
    <location>
        <begin position="205"/>
        <end position="229"/>
    </location>
</feature>
<dbReference type="PANTHER" id="PTHR13989:SF16">
    <property type="entry name" value="REPLICATION PROTEIN A2"/>
    <property type="match status" value="1"/>
</dbReference>
<dbReference type="InterPro" id="IPR012340">
    <property type="entry name" value="NA-bd_OB-fold"/>
</dbReference>
<dbReference type="SUPFAM" id="SSF50249">
    <property type="entry name" value="Nucleic acid-binding proteins"/>
    <property type="match status" value="1"/>
</dbReference>
<dbReference type="InterPro" id="IPR040260">
    <property type="entry name" value="RFA2-like"/>
</dbReference>
<evidence type="ECO:0000313" key="6">
    <source>
        <dbReference type="Proteomes" id="UP000007800"/>
    </source>
</evidence>
<dbReference type="GO" id="GO:0005634">
    <property type="term" value="C:nucleus"/>
    <property type="evidence" value="ECO:0007669"/>
    <property type="project" value="UniProtKB-SubCell"/>
</dbReference>
<evidence type="ECO:0000313" key="5">
    <source>
        <dbReference type="EMBL" id="EER03303.1"/>
    </source>
</evidence>
<dbReference type="InParanoid" id="C5LIW8"/>
<evidence type="ECO:0000256" key="3">
    <source>
        <dbReference type="ARBA" id="ARBA00023242"/>
    </source>
</evidence>
<evidence type="ECO:0000256" key="2">
    <source>
        <dbReference type="ARBA" id="ARBA00023125"/>
    </source>
</evidence>
<dbReference type="AlphaFoldDB" id="C5LIW8"/>
<dbReference type="InterPro" id="IPR036388">
    <property type="entry name" value="WH-like_DNA-bd_sf"/>
</dbReference>
<dbReference type="GeneID" id="9047314"/>
<gene>
    <name evidence="5" type="ORF">Pmar_PMAR000540</name>
</gene>
<keyword evidence="6" id="KW-1185">Reference proteome</keyword>
<comment type="subcellular location">
    <subcellularLocation>
        <location evidence="1">Nucleus</location>
    </subcellularLocation>
</comment>
<evidence type="ECO:0000256" key="1">
    <source>
        <dbReference type="ARBA" id="ARBA00004123"/>
    </source>
</evidence>
<evidence type="ECO:0000256" key="4">
    <source>
        <dbReference type="SAM" id="MobiDB-lite"/>
    </source>
</evidence>
<dbReference type="CDD" id="cd04478">
    <property type="entry name" value="RPA2_DBD_D"/>
    <property type="match status" value="1"/>
</dbReference>
<protein>
    <submittedName>
        <fullName evidence="5">Replication protein A 32 kDa subunit, putative</fullName>
    </submittedName>
</protein>
<dbReference type="EMBL" id="GG682245">
    <property type="protein sequence ID" value="EER03303.1"/>
    <property type="molecule type" value="Genomic_DNA"/>
</dbReference>
<dbReference type="PANTHER" id="PTHR13989">
    <property type="entry name" value="REPLICATION PROTEIN A-RELATED"/>
    <property type="match status" value="1"/>
</dbReference>
<feature type="compositionally biased region" description="Polar residues" evidence="4">
    <location>
        <begin position="208"/>
        <end position="220"/>
    </location>
</feature>
<dbReference type="Gene3D" id="1.10.10.10">
    <property type="entry name" value="Winged helix-like DNA-binding domain superfamily/Winged helix DNA-binding domain"/>
    <property type="match status" value="1"/>
</dbReference>
<dbReference type="GO" id="GO:0003677">
    <property type="term" value="F:DNA binding"/>
    <property type="evidence" value="ECO:0007669"/>
    <property type="project" value="UniProtKB-KW"/>
</dbReference>
<dbReference type="OrthoDB" id="25571at2759"/>
<name>C5LIW8_PERM5</name>
<reference evidence="5 6" key="1">
    <citation type="submission" date="2008-07" db="EMBL/GenBank/DDBJ databases">
        <authorList>
            <person name="El-Sayed N."/>
            <person name="Caler E."/>
            <person name="Inman J."/>
            <person name="Amedeo P."/>
            <person name="Hass B."/>
            <person name="Wortman J."/>
        </authorList>
    </citation>
    <scope>NUCLEOTIDE SEQUENCE [LARGE SCALE GENOMIC DNA]</scope>
    <source>
        <strain evidence="6">ATCC 50983 / TXsc</strain>
    </source>
</reference>
<organism evidence="6">
    <name type="scientific">Perkinsus marinus (strain ATCC 50983 / TXsc)</name>
    <dbReference type="NCBI Taxonomy" id="423536"/>
    <lineage>
        <taxon>Eukaryota</taxon>
        <taxon>Sar</taxon>
        <taxon>Alveolata</taxon>
        <taxon>Perkinsozoa</taxon>
        <taxon>Perkinsea</taxon>
        <taxon>Perkinsida</taxon>
        <taxon>Perkinsidae</taxon>
        <taxon>Perkinsus</taxon>
    </lineage>
</organism>
<accession>C5LIW8</accession>
<dbReference type="Gene3D" id="2.40.50.140">
    <property type="entry name" value="Nucleic acid-binding proteins"/>
    <property type="match status" value="1"/>
</dbReference>
<proteinExistence type="predicted"/>
<dbReference type="Proteomes" id="UP000007800">
    <property type="component" value="Unassembled WGS sequence"/>
</dbReference>
<keyword evidence="2" id="KW-0238">DNA-binding</keyword>